<evidence type="ECO:0000259" key="1">
    <source>
        <dbReference type="Pfam" id="PF15569"/>
    </source>
</evidence>
<name>A0A443VEN9_RAOPL</name>
<proteinExistence type="predicted"/>
<protein>
    <recommendedName>
        <fullName evidence="1">Immunity protein 40 domain-containing protein</fullName>
    </recommendedName>
</protein>
<dbReference type="InterPro" id="IPR029080">
    <property type="entry name" value="Imm40"/>
</dbReference>
<dbReference type="AlphaFoldDB" id="A0A443VEN9"/>
<reference evidence="2 3" key="1">
    <citation type="submission" date="2018-06" db="EMBL/GenBank/DDBJ databases">
        <title>Carbapenemase-producing Enterobacteriaceae present in wastewater treatment plant effluent and nearby surface waters in the US.</title>
        <authorList>
            <person name="Mathys D.A."/>
            <person name="Mollenkopf D.F."/>
            <person name="Feicht S.M."/>
            <person name="Adams R.J."/>
            <person name="Albers A.L."/>
            <person name="Stuever D.M."/>
            <person name="Daniels J.B."/>
            <person name="Wittum T.E."/>
        </authorList>
    </citation>
    <scope>NUCLEOTIDE SEQUENCE [LARGE SCALE GENOMIC DNA]</scope>
    <source>
        <strain evidence="2 3">GEO_47_Down_B</strain>
    </source>
</reference>
<accession>A0A443VEN9</accession>
<dbReference type="Proteomes" id="UP000288843">
    <property type="component" value="Unassembled WGS sequence"/>
</dbReference>
<feature type="domain" description="Immunity protein 40" evidence="1">
    <location>
        <begin position="19"/>
        <end position="85"/>
    </location>
</feature>
<dbReference type="Pfam" id="PF15569">
    <property type="entry name" value="Imm40"/>
    <property type="match status" value="1"/>
</dbReference>
<comment type="caution">
    <text evidence="2">The sequence shown here is derived from an EMBL/GenBank/DDBJ whole genome shotgun (WGS) entry which is preliminary data.</text>
</comment>
<evidence type="ECO:0000313" key="3">
    <source>
        <dbReference type="Proteomes" id="UP000288843"/>
    </source>
</evidence>
<organism evidence="2 3">
    <name type="scientific">Raoultella planticola</name>
    <name type="common">Klebsiella planticola</name>
    <dbReference type="NCBI Taxonomy" id="575"/>
    <lineage>
        <taxon>Bacteria</taxon>
        <taxon>Pseudomonadati</taxon>
        <taxon>Pseudomonadota</taxon>
        <taxon>Gammaproteobacteria</taxon>
        <taxon>Enterobacterales</taxon>
        <taxon>Enterobacteriaceae</taxon>
        <taxon>Klebsiella/Raoultella group</taxon>
        <taxon>Raoultella</taxon>
    </lineage>
</organism>
<dbReference type="EMBL" id="QKOX01000048">
    <property type="protein sequence ID" value="RWT15379.1"/>
    <property type="molecule type" value="Genomic_DNA"/>
</dbReference>
<sequence>MVNIMINKILELYARCGKSLLDNGLNDAVLPMSAANEILDLFTEANWTVLGGDVYQYENNEMRNFYADWYCNLTASGESCDYAREHLGKLRGDNIYVSFTIKN</sequence>
<evidence type="ECO:0000313" key="2">
    <source>
        <dbReference type="EMBL" id="RWT15379.1"/>
    </source>
</evidence>
<gene>
    <name evidence="2" type="ORF">DN603_27875</name>
</gene>